<protein>
    <submittedName>
        <fullName evidence="1">Uncharacterized protein</fullName>
    </submittedName>
</protein>
<accession>A0A2T7DTQ4</accession>
<dbReference type="EMBL" id="CM009752">
    <property type="protein sequence ID" value="PUZ58948.1"/>
    <property type="molecule type" value="Genomic_DNA"/>
</dbReference>
<organism evidence="1 2">
    <name type="scientific">Panicum hallii var. hallii</name>
    <dbReference type="NCBI Taxonomy" id="1504633"/>
    <lineage>
        <taxon>Eukaryota</taxon>
        <taxon>Viridiplantae</taxon>
        <taxon>Streptophyta</taxon>
        <taxon>Embryophyta</taxon>
        <taxon>Tracheophyta</taxon>
        <taxon>Spermatophyta</taxon>
        <taxon>Magnoliopsida</taxon>
        <taxon>Liliopsida</taxon>
        <taxon>Poales</taxon>
        <taxon>Poaceae</taxon>
        <taxon>PACMAD clade</taxon>
        <taxon>Panicoideae</taxon>
        <taxon>Panicodae</taxon>
        <taxon>Paniceae</taxon>
        <taxon>Panicinae</taxon>
        <taxon>Panicum</taxon>
        <taxon>Panicum sect. Panicum</taxon>
    </lineage>
</organism>
<dbReference type="AlphaFoldDB" id="A0A2T7DTQ4"/>
<evidence type="ECO:0000313" key="1">
    <source>
        <dbReference type="EMBL" id="PUZ58948.1"/>
    </source>
</evidence>
<keyword evidence="2" id="KW-1185">Reference proteome</keyword>
<gene>
    <name evidence="1" type="ORF">GQ55_4G003200</name>
</gene>
<dbReference type="Gramene" id="PUZ58948">
    <property type="protein sequence ID" value="PUZ58948"/>
    <property type="gene ID" value="GQ55_4G003200"/>
</dbReference>
<name>A0A2T7DTQ4_9POAL</name>
<proteinExistence type="predicted"/>
<reference evidence="1 2" key="1">
    <citation type="submission" date="2018-04" db="EMBL/GenBank/DDBJ databases">
        <title>WGS assembly of Panicum hallii var. hallii HAL2.</title>
        <authorList>
            <person name="Lovell J."/>
            <person name="Jenkins J."/>
            <person name="Lowry D."/>
            <person name="Mamidi S."/>
            <person name="Sreedasyam A."/>
            <person name="Weng X."/>
            <person name="Barry K."/>
            <person name="Bonette J."/>
            <person name="Campitelli B."/>
            <person name="Daum C."/>
            <person name="Gordon S."/>
            <person name="Gould B."/>
            <person name="Lipzen A."/>
            <person name="MacQueen A."/>
            <person name="Palacio-Mejia J."/>
            <person name="Plott C."/>
            <person name="Shakirov E."/>
            <person name="Shu S."/>
            <person name="Yoshinaga Y."/>
            <person name="Zane M."/>
            <person name="Rokhsar D."/>
            <person name="Grimwood J."/>
            <person name="Schmutz J."/>
            <person name="Juenger T."/>
        </authorList>
    </citation>
    <scope>NUCLEOTIDE SEQUENCE [LARGE SCALE GENOMIC DNA]</scope>
    <source>
        <strain evidence="2">cv. HAL2</strain>
    </source>
</reference>
<evidence type="ECO:0000313" key="2">
    <source>
        <dbReference type="Proteomes" id="UP000244336"/>
    </source>
</evidence>
<dbReference type="Proteomes" id="UP000244336">
    <property type="component" value="Chromosome 4"/>
</dbReference>
<sequence length="95" mass="10888">MAAARIVASRCFAFADEPAPPETLNVVRRQRQLLRRALPRPHRRGDRRHGRHLRLLVALPFRGRQVLGLQLRRPDLGCFGDIYSYSSMINTPTLS</sequence>